<dbReference type="AlphaFoldDB" id="A0A2G8RPS0"/>
<dbReference type="EMBL" id="AYKW01000068">
    <property type="protein sequence ID" value="PIL23338.1"/>
    <property type="molecule type" value="Genomic_DNA"/>
</dbReference>
<gene>
    <name evidence="1" type="ORF">GSI_14649</name>
</gene>
<keyword evidence="2" id="KW-1185">Reference proteome</keyword>
<protein>
    <submittedName>
        <fullName evidence="1">Uncharacterized protein</fullName>
    </submittedName>
</protein>
<reference evidence="1 2" key="1">
    <citation type="journal article" date="2015" name="Sci. Rep.">
        <title>Chromosome-level genome map provides insights into diverse defense mechanisms in the medicinal fungus Ganoderma sinense.</title>
        <authorList>
            <person name="Zhu Y."/>
            <person name="Xu J."/>
            <person name="Sun C."/>
            <person name="Zhou S."/>
            <person name="Xu H."/>
            <person name="Nelson D.R."/>
            <person name="Qian J."/>
            <person name="Song J."/>
            <person name="Luo H."/>
            <person name="Xiang L."/>
            <person name="Li Y."/>
            <person name="Xu Z."/>
            <person name="Ji A."/>
            <person name="Wang L."/>
            <person name="Lu S."/>
            <person name="Hayward A."/>
            <person name="Sun W."/>
            <person name="Li X."/>
            <person name="Schwartz D.C."/>
            <person name="Wang Y."/>
            <person name="Chen S."/>
        </authorList>
    </citation>
    <scope>NUCLEOTIDE SEQUENCE [LARGE SCALE GENOMIC DNA]</scope>
    <source>
        <strain evidence="1 2">ZZ0214-1</strain>
    </source>
</reference>
<dbReference type="Proteomes" id="UP000230002">
    <property type="component" value="Unassembled WGS sequence"/>
</dbReference>
<sequence>MPSYGRSEKRHLIVSHDFRPAISTSLSNDTFSSNNTFSQPHSKRHFRSSIYLLCLRCGEICYMHGPRTLHRHEGGVAPNRCALTPHMFPESSATPSHHTLPTSLSDRLFGF</sequence>
<name>A0A2G8RPS0_9APHY</name>
<accession>A0A2G8RPS0</accession>
<proteinExistence type="predicted"/>
<comment type="caution">
    <text evidence="1">The sequence shown here is derived from an EMBL/GenBank/DDBJ whole genome shotgun (WGS) entry which is preliminary data.</text>
</comment>
<evidence type="ECO:0000313" key="1">
    <source>
        <dbReference type="EMBL" id="PIL23338.1"/>
    </source>
</evidence>
<evidence type="ECO:0000313" key="2">
    <source>
        <dbReference type="Proteomes" id="UP000230002"/>
    </source>
</evidence>
<organism evidence="1 2">
    <name type="scientific">Ganoderma sinense ZZ0214-1</name>
    <dbReference type="NCBI Taxonomy" id="1077348"/>
    <lineage>
        <taxon>Eukaryota</taxon>
        <taxon>Fungi</taxon>
        <taxon>Dikarya</taxon>
        <taxon>Basidiomycota</taxon>
        <taxon>Agaricomycotina</taxon>
        <taxon>Agaricomycetes</taxon>
        <taxon>Polyporales</taxon>
        <taxon>Polyporaceae</taxon>
        <taxon>Ganoderma</taxon>
    </lineage>
</organism>